<dbReference type="Proteomes" id="UP001254770">
    <property type="component" value="Unassembled WGS sequence"/>
</dbReference>
<dbReference type="SUPFAM" id="SSF81301">
    <property type="entry name" value="Nucleotidyltransferase"/>
    <property type="match status" value="1"/>
</dbReference>
<accession>A0AAP5KCX2</accession>
<organism evidence="1 3">
    <name type="scientific">Enterococcus raffinosus</name>
    <dbReference type="NCBI Taxonomy" id="71452"/>
    <lineage>
        <taxon>Bacteria</taxon>
        <taxon>Bacillati</taxon>
        <taxon>Bacillota</taxon>
        <taxon>Bacilli</taxon>
        <taxon>Lactobacillales</taxon>
        <taxon>Enterococcaceae</taxon>
        <taxon>Enterococcus</taxon>
    </lineage>
</organism>
<dbReference type="AlphaFoldDB" id="A0AAP5KCX2"/>
<dbReference type="EMBL" id="JARPXM010000001">
    <property type="protein sequence ID" value="MDT2536674.1"/>
    <property type="molecule type" value="Genomic_DNA"/>
</dbReference>
<name>A0AAP5KCX2_9ENTE</name>
<evidence type="ECO:0000313" key="2">
    <source>
        <dbReference type="EMBL" id="MDT2545415.1"/>
    </source>
</evidence>
<dbReference type="GeneID" id="67041951"/>
<dbReference type="Pfam" id="PF04439">
    <property type="entry name" value="Adenyl_transf"/>
    <property type="match status" value="1"/>
</dbReference>
<dbReference type="InterPro" id="IPR043519">
    <property type="entry name" value="NT_sf"/>
</dbReference>
<protein>
    <submittedName>
        <fullName evidence="1">Aminoglycoside 6-adenylyltransferase</fullName>
    </submittedName>
</protein>
<sequence length="85" mass="9924">MKSGEFYQKIEERFIQWGQVQDDVHVAYVAGSRARKDHGADEYSDLDIQMYVDDPTQFFSIYERDLSKSVVHVLNSVVIEMCVIF</sequence>
<dbReference type="Gene3D" id="3.30.460.10">
    <property type="entry name" value="Beta Polymerase, domain 2"/>
    <property type="match status" value="1"/>
</dbReference>
<dbReference type="Proteomes" id="UP001249240">
    <property type="component" value="Unassembled WGS sequence"/>
</dbReference>
<gene>
    <name evidence="2" type="ORF">P7D69_13775</name>
    <name evidence="1" type="ORF">P7D78_00935</name>
</gene>
<reference evidence="1" key="1">
    <citation type="submission" date="2023-03" db="EMBL/GenBank/DDBJ databases">
        <authorList>
            <person name="Shen W."/>
            <person name="Cai J."/>
        </authorList>
    </citation>
    <scope>NUCLEOTIDE SEQUENCE</scope>
    <source>
        <strain evidence="1">B646-2</strain>
        <strain evidence="2">Y15</strain>
    </source>
</reference>
<proteinExistence type="predicted"/>
<dbReference type="RefSeq" id="WP_028021317.1">
    <property type="nucleotide sequence ID" value="NZ_CABLCA010000052.1"/>
</dbReference>
<evidence type="ECO:0000313" key="3">
    <source>
        <dbReference type="Proteomes" id="UP001249240"/>
    </source>
</evidence>
<comment type="caution">
    <text evidence="1">The sequence shown here is derived from an EMBL/GenBank/DDBJ whole genome shotgun (WGS) entry which is preliminary data.</text>
</comment>
<dbReference type="EMBL" id="JARPXL010000014">
    <property type="protein sequence ID" value="MDT2545415.1"/>
    <property type="molecule type" value="Genomic_DNA"/>
</dbReference>
<evidence type="ECO:0000313" key="1">
    <source>
        <dbReference type="EMBL" id="MDT2536674.1"/>
    </source>
</evidence>
<dbReference type="InterPro" id="IPR007530">
    <property type="entry name" value="Aminoglycoside_adenylylTfrase"/>
</dbReference>